<dbReference type="PANTHER" id="PTHR45641">
    <property type="entry name" value="TETRATRICOPEPTIDE REPEAT PROTEIN (AFU_ORTHOLOGUE AFUA_6G03870)"/>
    <property type="match status" value="1"/>
</dbReference>
<dbReference type="InterPro" id="IPR011990">
    <property type="entry name" value="TPR-like_helical_dom_sf"/>
</dbReference>
<dbReference type="InterPro" id="IPR019734">
    <property type="entry name" value="TPR_rpt"/>
</dbReference>
<keyword evidence="2" id="KW-0802">TPR repeat</keyword>
<dbReference type="SUPFAM" id="SSF48452">
    <property type="entry name" value="TPR-like"/>
    <property type="match status" value="1"/>
</dbReference>
<evidence type="ECO:0008006" key="5">
    <source>
        <dbReference type="Google" id="ProtNLM"/>
    </source>
</evidence>
<dbReference type="Gene3D" id="1.25.40.10">
    <property type="entry name" value="Tetratricopeptide repeat domain"/>
    <property type="match status" value="2"/>
</dbReference>
<sequence>MMISSSEIQSQITRIEEKAFQLKEQKKYLEALKKFDELIVLKKEYFGDKSESVVKSSNEAAIICNILSMSFLQKENFNVSLELLRKAESLTEEGDRFRAVTYNNFACVFRRTKKLRSALSYLEKALEIEYNYLHYSDESVDECLQVSNPCDIHLNICAILSQMGKHELALQHAMKALILIQDELINKLDVLSQTEGGAGKKPEDRLIVLCIAYHNIAVEQEFLKQYQAALNSYAKAAQSATKYLGEAHPMTQNLNEVLNQATRKIATLIQKSFNKTATSAGYNQGMMDLSSQQRMGKTAEDLENLIRQADFEEEEE</sequence>
<name>A0A8J8T916_HALGN</name>
<organism evidence="3 4">
    <name type="scientific">Halteria grandinella</name>
    <dbReference type="NCBI Taxonomy" id="5974"/>
    <lineage>
        <taxon>Eukaryota</taxon>
        <taxon>Sar</taxon>
        <taxon>Alveolata</taxon>
        <taxon>Ciliophora</taxon>
        <taxon>Intramacronucleata</taxon>
        <taxon>Spirotrichea</taxon>
        <taxon>Stichotrichia</taxon>
        <taxon>Sporadotrichida</taxon>
        <taxon>Halteriidae</taxon>
        <taxon>Halteria</taxon>
    </lineage>
</organism>
<reference evidence="3" key="1">
    <citation type="submission" date="2019-06" db="EMBL/GenBank/DDBJ databases">
        <authorList>
            <person name="Zheng W."/>
        </authorList>
    </citation>
    <scope>NUCLEOTIDE SEQUENCE</scope>
    <source>
        <strain evidence="3">QDHG01</strain>
    </source>
</reference>
<evidence type="ECO:0000256" key="1">
    <source>
        <dbReference type="ARBA" id="ARBA00022737"/>
    </source>
</evidence>
<dbReference type="PANTHER" id="PTHR45641:SF19">
    <property type="entry name" value="NEPHROCYSTIN-3"/>
    <property type="match status" value="1"/>
</dbReference>
<gene>
    <name evidence="3" type="ORF">FGO68_gene14910</name>
</gene>
<dbReference type="EMBL" id="RRYP01001442">
    <property type="protein sequence ID" value="TNV85941.1"/>
    <property type="molecule type" value="Genomic_DNA"/>
</dbReference>
<evidence type="ECO:0000256" key="2">
    <source>
        <dbReference type="ARBA" id="ARBA00022803"/>
    </source>
</evidence>
<accession>A0A8J8T916</accession>
<keyword evidence="4" id="KW-1185">Reference proteome</keyword>
<proteinExistence type="predicted"/>
<dbReference type="Proteomes" id="UP000785679">
    <property type="component" value="Unassembled WGS sequence"/>
</dbReference>
<protein>
    <recommendedName>
        <fullName evidence="5">Tetratricopeptide repeat protein</fullName>
    </recommendedName>
</protein>
<keyword evidence="1" id="KW-0677">Repeat</keyword>
<dbReference type="SMART" id="SM00028">
    <property type="entry name" value="TPR"/>
    <property type="match status" value="3"/>
</dbReference>
<dbReference type="Pfam" id="PF13374">
    <property type="entry name" value="TPR_10"/>
    <property type="match status" value="1"/>
</dbReference>
<evidence type="ECO:0000313" key="4">
    <source>
        <dbReference type="Proteomes" id="UP000785679"/>
    </source>
</evidence>
<dbReference type="OrthoDB" id="2148418at2759"/>
<evidence type="ECO:0000313" key="3">
    <source>
        <dbReference type="EMBL" id="TNV85941.1"/>
    </source>
</evidence>
<comment type="caution">
    <text evidence="3">The sequence shown here is derived from an EMBL/GenBank/DDBJ whole genome shotgun (WGS) entry which is preliminary data.</text>
</comment>
<dbReference type="AlphaFoldDB" id="A0A8J8T916"/>